<dbReference type="FunFam" id="3.40.1340.10:FF:000001">
    <property type="entry name" value="DNA-directed RNA polymerases I, II, and III subunit RPABC1"/>
    <property type="match status" value="1"/>
</dbReference>
<dbReference type="GO" id="GO:0005736">
    <property type="term" value="C:RNA polymerase I complex"/>
    <property type="evidence" value="ECO:0007669"/>
    <property type="project" value="TreeGrafter"/>
</dbReference>
<dbReference type="PIRSF" id="PIRSF000747">
    <property type="entry name" value="RPB5"/>
    <property type="match status" value="1"/>
</dbReference>
<evidence type="ECO:0000313" key="8">
    <source>
        <dbReference type="EMBL" id="KAG2174702.1"/>
    </source>
</evidence>
<dbReference type="InterPro" id="IPR000783">
    <property type="entry name" value="RNA_pol_subH/Rpb5_C"/>
</dbReference>
<dbReference type="InterPro" id="IPR036710">
    <property type="entry name" value="RNA_pol_Rpb5_N_sf"/>
</dbReference>
<accession>A0A8H7PIP8</accession>
<proteinExistence type="inferred from homology"/>
<comment type="caution">
    <text evidence="8">The sequence shown here is derived from an EMBL/GenBank/DDBJ whole genome shotgun (WGS) entry which is preliminary data.</text>
</comment>
<evidence type="ECO:0000259" key="6">
    <source>
        <dbReference type="Pfam" id="PF01191"/>
    </source>
</evidence>
<evidence type="ECO:0000256" key="1">
    <source>
        <dbReference type="ARBA" id="ARBA00004123"/>
    </source>
</evidence>
<dbReference type="GO" id="GO:0006362">
    <property type="term" value="P:transcription elongation by RNA polymerase I"/>
    <property type="evidence" value="ECO:0007669"/>
    <property type="project" value="TreeGrafter"/>
</dbReference>
<dbReference type="OrthoDB" id="248779at2759"/>
<dbReference type="PANTHER" id="PTHR10535:SF0">
    <property type="entry name" value="DNA-DIRECTED RNA POLYMERASES I, II, AND III SUBUNIT RPABC1"/>
    <property type="match status" value="1"/>
</dbReference>
<dbReference type="AlphaFoldDB" id="A0A8H7PIP8"/>
<dbReference type="GO" id="GO:0005666">
    <property type="term" value="C:RNA polymerase III complex"/>
    <property type="evidence" value="ECO:0007669"/>
    <property type="project" value="TreeGrafter"/>
</dbReference>
<dbReference type="GO" id="GO:0042797">
    <property type="term" value="P:tRNA transcription by RNA polymerase III"/>
    <property type="evidence" value="ECO:0007669"/>
    <property type="project" value="TreeGrafter"/>
</dbReference>
<dbReference type="Gene3D" id="3.90.940.20">
    <property type="entry name" value="RPB5-like RNA polymerase subunit"/>
    <property type="match status" value="1"/>
</dbReference>
<comment type="similarity">
    <text evidence="5">Belongs to the archaeal Rpo5/eukaryotic RPB5 RNA polymerase subunit family.</text>
</comment>
<feature type="domain" description="RNA polymerase Rpb5 N-terminal" evidence="7">
    <location>
        <begin position="7"/>
        <end position="91"/>
    </location>
</feature>
<evidence type="ECO:0000256" key="4">
    <source>
        <dbReference type="ARBA" id="ARBA00023242"/>
    </source>
</evidence>
<dbReference type="Proteomes" id="UP000654370">
    <property type="component" value="Unassembled WGS sequence"/>
</dbReference>
<dbReference type="GO" id="GO:0003677">
    <property type="term" value="F:DNA binding"/>
    <property type="evidence" value="ECO:0007669"/>
    <property type="project" value="InterPro"/>
</dbReference>
<dbReference type="GO" id="GO:0003899">
    <property type="term" value="F:DNA-directed RNA polymerase activity"/>
    <property type="evidence" value="ECO:0007669"/>
    <property type="project" value="InterPro"/>
</dbReference>
<sequence>MESEARNEVARLWRVYQTIHQLVNDRGYLVSQSELEMDLDTFKENFARTAEVDRDQLTFLVQKKDDPADQLLVFFPKDKSVGVKPIRKQVQYVERMLTQNIPKGIIIFQQTMTSSANKVIQGMSSKYQLESFQEAELLVNITRHVLVPIHIVLSTEEKLTLLKRYRLKETQLPRIQQTDPVARYYGLKRGQVVKIMRNSETSGRYVSYRLCL</sequence>
<dbReference type="GO" id="GO:0006366">
    <property type="term" value="P:transcription by RNA polymerase II"/>
    <property type="evidence" value="ECO:0007669"/>
    <property type="project" value="TreeGrafter"/>
</dbReference>
<dbReference type="GO" id="GO:0005665">
    <property type="term" value="C:RNA polymerase II, core complex"/>
    <property type="evidence" value="ECO:0007669"/>
    <property type="project" value="TreeGrafter"/>
</dbReference>
<evidence type="ECO:0000256" key="5">
    <source>
        <dbReference type="ARBA" id="ARBA00025765"/>
    </source>
</evidence>
<feature type="domain" description="RNA polymerase subunit H/Rpb5 C-terminal" evidence="6">
    <location>
        <begin position="139"/>
        <end position="211"/>
    </location>
</feature>
<evidence type="ECO:0000256" key="2">
    <source>
        <dbReference type="ARBA" id="ARBA00020809"/>
    </source>
</evidence>
<keyword evidence="3" id="KW-0804">Transcription</keyword>
<dbReference type="Gene3D" id="3.40.1340.10">
    <property type="entry name" value="RNA polymerase, Rpb5, N-terminal domain"/>
    <property type="match status" value="1"/>
</dbReference>
<comment type="subcellular location">
    <subcellularLocation>
        <location evidence="1">Nucleus</location>
    </subcellularLocation>
</comment>
<evidence type="ECO:0000256" key="3">
    <source>
        <dbReference type="ARBA" id="ARBA00023163"/>
    </source>
</evidence>
<keyword evidence="9" id="KW-1185">Reference proteome</keyword>
<name>A0A8H7PIP8_MORIS</name>
<dbReference type="HAMAP" id="MF_00025">
    <property type="entry name" value="RNApol_Rpo5_RPB5"/>
    <property type="match status" value="1"/>
</dbReference>
<dbReference type="InterPro" id="IPR035913">
    <property type="entry name" value="RPB5-like_sf"/>
</dbReference>
<dbReference type="InterPro" id="IPR014381">
    <property type="entry name" value="Arch_Rpo5/euc_Rpb5"/>
</dbReference>
<keyword evidence="4" id="KW-0539">Nucleus</keyword>
<dbReference type="EMBL" id="JAEPQZ010000012">
    <property type="protein sequence ID" value="KAG2174702.1"/>
    <property type="molecule type" value="Genomic_DNA"/>
</dbReference>
<protein>
    <recommendedName>
        <fullName evidence="2">DNA-directed RNA polymerases I, II, and III subunit RPABC1</fullName>
    </recommendedName>
</protein>
<dbReference type="InterPro" id="IPR005571">
    <property type="entry name" value="RNA_pol_Rpb5_N"/>
</dbReference>
<evidence type="ECO:0000259" key="7">
    <source>
        <dbReference type="Pfam" id="PF03871"/>
    </source>
</evidence>
<reference evidence="8" key="1">
    <citation type="submission" date="2020-12" db="EMBL/GenBank/DDBJ databases">
        <title>Metabolic potential, ecology and presence of endohyphal bacteria is reflected in genomic diversity of Mucoromycotina.</title>
        <authorList>
            <person name="Muszewska A."/>
            <person name="Okrasinska A."/>
            <person name="Steczkiewicz K."/>
            <person name="Drgas O."/>
            <person name="Orlowska M."/>
            <person name="Perlinska-Lenart U."/>
            <person name="Aleksandrzak-Piekarczyk T."/>
            <person name="Szatraj K."/>
            <person name="Zielenkiewicz U."/>
            <person name="Pilsyk S."/>
            <person name="Malc E."/>
            <person name="Mieczkowski P."/>
            <person name="Kruszewska J.S."/>
            <person name="Biernat P."/>
            <person name="Pawlowska J."/>
        </authorList>
    </citation>
    <scope>NUCLEOTIDE SEQUENCE</scope>
    <source>
        <strain evidence="8">WA0000067209</strain>
    </source>
</reference>
<dbReference type="Pfam" id="PF03871">
    <property type="entry name" value="RNA_pol_Rpb5_N"/>
    <property type="match status" value="1"/>
</dbReference>
<dbReference type="FunFam" id="3.90.940.20:FF:000001">
    <property type="entry name" value="DNA-directed RNA polymerases I, II, and III subunit RPABC1"/>
    <property type="match status" value="1"/>
</dbReference>
<dbReference type="Pfam" id="PF01191">
    <property type="entry name" value="RNA_pol_Rpb5_C"/>
    <property type="match status" value="1"/>
</dbReference>
<organism evidence="8 9">
    <name type="scientific">Mortierella isabellina</name>
    <name type="common">Filamentous fungus</name>
    <name type="synonym">Umbelopsis isabellina</name>
    <dbReference type="NCBI Taxonomy" id="91625"/>
    <lineage>
        <taxon>Eukaryota</taxon>
        <taxon>Fungi</taxon>
        <taxon>Fungi incertae sedis</taxon>
        <taxon>Mucoromycota</taxon>
        <taxon>Mucoromycotina</taxon>
        <taxon>Umbelopsidomycetes</taxon>
        <taxon>Umbelopsidales</taxon>
        <taxon>Umbelopsidaceae</taxon>
        <taxon>Umbelopsis</taxon>
    </lineage>
</organism>
<dbReference type="SUPFAM" id="SSF53036">
    <property type="entry name" value="Eukaryotic RPB5 N-terminal domain"/>
    <property type="match status" value="1"/>
</dbReference>
<dbReference type="PANTHER" id="PTHR10535">
    <property type="entry name" value="DNA-DIRECTED RNA POLYMERASES I, II, AND III SUBUNIT RPABC1"/>
    <property type="match status" value="1"/>
</dbReference>
<dbReference type="SUPFAM" id="SSF55287">
    <property type="entry name" value="RPB5-like RNA polymerase subunit"/>
    <property type="match status" value="1"/>
</dbReference>
<evidence type="ECO:0000313" key="9">
    <source>
        <dbReference type="Proteomes" id="UP000654370"/>
    </source>
</evidence>
<gene>
    <name evidence="8" type="ORF">INT43_005760</name>
</gene>